<accession>A0A0G0GUN8</accession>
<gene>
    <name evidence="1" type="ORF">US50_C0039G0009</name>
</gene>
<protein>
    <submittedName>
        <fullName evidence="1">Uncharacterized protein</fullName>
    </submittedName>
</protein>
<dbReference type="EMBL" id="LBTF01000039">
    <property type="protein sequence ID" value="KKQ34713.1"/>
    <property type="molecule type" value="Genomic_DNA"/>
</dbReference>
<dbReference type="AlphaFoldDB" id="A0A0G0GUN8"/>
<evidence type="ECO:0000313" key="2">
    <source>
        <dbReference type="Proteomes" id="UP000033876"/>
    </source>
</evidence>
<comment type="caution">
    <text evidence="1">The sequence shown here is derived from an EMBL/GenBank/DDBJ whole genome shotgun (WGS) entry which is preliminary data.</text>
</comment>
<proteinExistence type="predicted"/>
<organism evidence="1 2">
    <name type="scientific">Candidatus Nomurabacteria bacterium GW2011_GWB1_37_5</name>
    <dbReference type="NCBI Taxonomy" id="1618742"/>
    <lineage>
        <taxon>Bacteria</taxon>
        <taxon>Candidatus Nomuraibacteriota</taxon>
    </lineage>
</organism>
<name>A0A0G0GUN8_9BACT</name>
<dbReference type="Proteomes" id="UP000033876">
    <property type="component" value="Unassembled WGS sequence"/>
</dbReference>
<evidence type="ECO:0000313" key="1">
    <source>
        <dbReference type="EMBL" id="KKQ34713.1"/>
    </source>
</evidence>
<reference evidence="1 2" key="1">
    <citation type="journal article" date="2015" name="Nature">
        <title>rRNA introns, odd ribosomes, and small enigmatic genomes across a large radiation of phyla.</title>
        <authorList>
            <person name="Brown C.T."/>
            <person name="Hug L.A."/>
            <person name="Thomas B.C."/>
            <person name="Sharon I."/>
            <person name="Castelle C.J."/>
            <person name="Singh A."/>
            <person name="Wilkins M.J."/>
            <person name="Williams K.H."/>
            <person name="Banfield J.F."/>
        </authorList>
    </citation>
    <scope>NUCLEOTIDE SEQUENCE [LARGE SCALE GENOMIC DNA]</scope>
</reference>
<sequence length="93" mass="10771">MIYYTRTRLLEVEPRTRLEDRPLPVEDPTLNPSPYKGEGAFIKKIAEHFCSAILQFFVQINVQIFYFSIGRNDHQIHSLARSVTQVADIPEPP</sequence>